<feature type="domain" description="Peptidase S54 rhomboid" evidence="6">
    <location>
        <begin position="50"/>
        <end position="191"/>
    </location>
</feature>
<keyword evidence="4 5" id="KW-0472">Membrane</keyword>
<keyword evidence="2 5" id="KW-0812">Transmembrane</keyword>
<keyword evidence="3 5" id="KW-1133">Transmembrane helix</keyword>
<feature type="transmembrane region" description="Helical" evidence="5">
    <location>
        <begin position="54"/>
        <end position="81"/>
    </location>
</feature>
<dbReference type="InterPro" id="IPR022764">
    <property type="entry name" value="Peptidase_S54_rhomboid_dom"/>
</dbReference>
<proteinExistence type="predicted"/>
<evidence type="ECO:0000259" key="6">
    <source>
        <dbReference type="Pfam" id="PF01694"/>
    </source>
</evidence>
<dbReference type="NCBIfam" id="TIGR03902">
    <property type="entry name" value="rhom_GG_sort"/>
    <property type="match status" value="1"/>
</dbReference>
<dbReference type="Gene3D" id="1.20.1540.10">
    <property type="entry name" value="Rhomboid-like"/>
    <property type="match status" value="1"/>
</dbReference>
<feature type="transmembrane region" description="Helical" evidence="5">
    <location>
        <begin position="114"/>
        <end position="130"/>
    </location>
</feature>
<dbReference type="Proteomes" id="UP000287410">
    <property type="component" value="Unassembled WGS sequence"/>
</dbReference>
<reference evidence="7 8" key="1">
    <citation type="journal article" date="2018" name="Front. Microbiol.">
        <title>Genome-Based Analysis Reveals the Taxonomy and Diversity of the Family Idiomarinaceae.</title>
        <authorList>
            <person name="Liu Y."/>
            <person name="Lai Q."/>
            <person name="Shao Z."/>
        </authorList>
    </citation>
    <scope>NUCLEOTIDE SEQUENCE [LARGE SCALE GENOMIC DNA]</scope>
    <source>
        <strain evidence="7 8">GBSy1</strain>
    </source>
</reference>
<evidence type="ECO:0000313" key="7">
    <source>
        <dbReference type="EMBL" id="RUO31928.1"/>
    </source>
</evidence>
<protein>
    <submittedName>
        <fullName evidence="7">Rhombosortase</fullName>
    </submittedName>
</protein>
<evidence type="ECO:0000256" key="4">
    <source>
        <dbReference type="ARBA" id="ARBA00023136"/>
    </source>
</evidence>
<feature type="transmembrane region" description="Helical" evidence="5">
    <location>
        <begin position="88"/>
        <end position="108"/>
    </location>
</feature>
<comment type="caution">
    <text evidence="7">The sequence shown here is derived from an EMBL/GenBank/DDBJ whole genome shotgun (WGS) entry which is preliminary data.</text>
</comment>
<dbReference type="SUPFAM" id="SSF144091">
    <property type="entry name" value="Rhomboid-like"/>
    <property type="match status" value="1"/>
</dbReference>
<dbReference type="Pfam" id="PF01694">
    <property type="entry name" value="Rhomboid"/>
    <property type="match status" value="1"/>
</dbReference>
<gene>
    <name evidence="7" type="primary">rrtA</name>
    <name evidence="7" type="ORF">CWE12_02720</name>
</gene>
<organism evidence="7 8">
    <name type="scientific">Aliidiomarina sedimenti</name>
    <dbReference type="NCBI Taxonomy" id="1933879"/>
    <lineage>
        <taxon>Bacteria</taxon>
        <taxon>Pseudomonadati</taxon>
        <taxon>Pseudomonadota</taxon>
        <taxon>Gammaproteobacteria</taxon>
        <taxon>Alteromonadales</taxon>
        <taxon>Idiomarinaceae</taxon>
        <taxon>Aliidiomarina</taxon>
    </lineage>
</organism>
<evidence type="ECO:0000313" key="8">
    <source>
        <dbReference type="Proteomes" id="UP000287410"/>
    </source>
</evidence>
<accession>A0ABY0C2T7</accession>
<feature type="transmembrane region" description="Helical" evidence="5">
    <location>
        <begin position="173"/>
        <end position="194"/>
    </location>
</feature>
<dbReference type="InterPro" id="IPR035952">
    <property type="entry name" value="Rhomboid-like_sf"/>
</dbReference>
<evidence type="ECO:0000256" key="5">
    <source>
        <dbReference type="SAM" id="Phobius"/>
    </source>
</evidence>
<comment type="subcellular location">
    <subcellularLocation>
        <location evidence="1">Membrane</location>
        <topology evidence="1">Multi-pass membrane protein</topology>
    </subcellularLocation>
</comment>
<feature type="transmembrane region" description="Helical" evidence="5">
    <location>
        <begin position="137"/>
        <end position="161"/>
    </location>
</feature>
<dbReference type="InterPro" id="IPR023826">
    <property type="entry name" value="Rhom-like_SP_proteobac"/>
</dbReference>
<keyword evidence="8" id="KW-1185">Reference proteome</keyword>
<evidence type="ECO:0000256" key="2">
    <source>
        <dbReference type="ARBA" id="ARBA00022692"/>
    </source>
</evidence>
<sequence>MLSARPGANLVQSHAAWAVPLLLIVGMLYLQQWSAALDLLDYAPERLSSDPWRWWSAHFVHLNATHLVANLLAFTAVCLIFAPWLRGFMLLGVVLVSATCASLVPWLANQDLHFAGFSGVLHGLLLYGCVRVAREHWLGFAMLALLAAKLLAELCLGYFSGSQLAIAWLGSPTAYLAHLGGALGGGLSLLALLAGTRKT</sequence>
<evidence type="ECO:0000256" key="1">
    <source>
        <dbReference type="ARBA" id="ARBA00004141"/>
    </source>
</evidence>
<evidence type="ECO:0000256" key="3">
    <source>
        <dbReference type="ARBA" id="ARBA00022989"/>
    </source>
</evidence>
<dbReference type="EMBL" id="PIPN01000001">
    <property type="protein sequence ID" value="RUO31928.1"/>
    <property type="molecule type" value="Genomic_DNA"/>
</dbReference>
<feature type="transmembrane region" description="Helical" evidence="5">
    <location>
        <begin position="15"/>
        <end position="34"/>
    </location>
</feature>
<name>A0ABY0C2T7_9GAMM</name>
<dbReference type="RefSeq" id="WP_157981912.1">
    <property type="nucleotide sequence ID" value="NZ_PIPN01000001.1"/>
</dbReference>